<proteinExistence type="predicted"/>
<name>A0ACB9P082_9MYRT</name>
<reference evidence="2" key="1">
    <citation type="journal article" date="2023" name="Front. Plant Sci.">
        <title>Chromosomal-level genome assembly of Melastoma candidum provides insights into trichome evolution.</title>
        <authorList>
            <person name="Zhong Y."/>
            <person name="Wu W."/>
            <person name="Sun C."/>
            <person name="Zou P."/>
            <person name="Liu Y."/>
            <person name="Dai S."/>
            <person name="Zhou R."/>
        </authorList>
    </citation>
    <scope>NUCLEOTIDE SEQUENCE [LARGE SCALE GENOMIC DNA]</scope>
</reference>
<organism evidence="1 2">
    <name type="scientific">Melastoma candidum</name>
    <dbReference type="NCBI Taxonomy" id="119954"/>
    <lineage>
        <taxon>Eukaryota</taxon>
        <taxon>Viridiplantae</taxon>
        <taxon>Streptophyta</taxon>
        <taxon>Embryophyta</taxon>
        <taxon>Tracheophyta</taxon>
        <taxon>Spermatophyta</taxon>
        <taxon>Magnoliopsida</taxon>
        <taxon>eudicotyledons</taxon>
        <taxon>Gunneridae</taxon>
        <taxon>Pentapetalae</taxon>
        <taxon>rosids</taxon>
        <taxon>malvids</taxon>
        <taxon>Myrtales</taxon>
        <taxon>Melastomataceae</taxon>
        <taxon>Melastomatoideae</taxon>
        <taxon>Melastomateae</taxon>
        <taxon>Melastoma</taxon>
    </lineage>
</organism>
<gene>
    <name evidence="1" type="ORF">MLD38_026629</name>
</gene>
<sequence>MAKENPSPPSSSPSPSSSFLFKKGSEVEVTSPDPDLRGTLFPAKVVAQSSKKRRSCQVEYSHLVIPNTGDDRATKRLREYLPLALLRPSLPPEDAPSGRFERDDTVDAFVVGAWWEGTVKEVSKTGASCLVYFKTAGWKFWFAAKDLRLHREWIRGRWVPPFKQGDLGAAVPEPEGREEMGCTRDDLIRSQETSTMIGETPENSKSPIQKSTNPFSSGALVEVKTDEQGLEGSWYLAKILDEVGPGKFLIEYETLTVENESTKKLVEEVLADQLRPRPPEAFAMERYTKNANVDAYVNDGWWEGRVVIVFNRMKYKVYFEHGNDEMVVHHTFLRPHLEWSNGEWIM</sequence>
<evidence type="ECO:0000313" key="2">
    <source>
        <dbReference type="Proteomes" id="UP001057402"/>
    </source>
</evidence>
<accession>A0ACB9P082</accession>
<dbReference type="EMBL" id="CM042886">
    <property type="protein sequence ID" value="KAI4341962.1"/>
    <property type="molecule type" value="Genomic_DNA"/>
</dbReference>
<protein>
    <submittedName>
        <fullName evidence="1">Uncharacterized protein</fullName>
    </submittedName>
</protein>
<keyword evidence="2" id="KW-1185">Reference proteome</keyword>
<comment type="caution">
    <text evidence="1">The sequence shown here is derived from an EMBL/GenBank/DDBJ whole genome shotgun (WGS) entry which is preliminary data.</text>
</comment>
<dbReference type="Proteomes" id="UP001057402">
    <property type="component" value="Chromosome 7"/>
</dbReference>
<evidence type="ECO:0000313" key="1">
    <source>
        <dbReference type="EMBL" id="KAI4341962.1"/>
    </source>
</evidence>